<keyword evidence="3" id="KW-1185">Reference proteome</keyword>
<dbReference type="Proteomes" id="UP001550739">
    <property type="component" value="Unassembled WGS sequence"/>
</dbReference>
<proteinExistence type="predicted"/>
<dbReference type="InterPro" id="IPR045729">
    <property type="entry name" value="DUF6083"/>
</dbReference>
<dbReference type="RefSeq" id="WP_079077623.1">
    <property type="nucleotide sequence ID" value="NZ_JBEZVE010000028.1"/>
</dbReference>
<accession>A0ABV2ZUY1</accession>
<feature type="compositionally biased region" description="Basic and acidic residues" evidence="1">
    <location>
        <begin position="281"/>
        <end position="293"/>
    </location>
</feature>
<evidence type="ECO:0000256" key="1">
    <source>
        <dbReference type="SAM" id="MobiDB-lite"/>
    </source>
</evidence>
<feature type="region of interest" description="Disordered" evidence="1">
    <location>
        <begin position="274"/>
        <end position="293"/>
    </location>
</feature>
<comment type="caution">
    <text evidence="2">The sequence shown here is derived from an EMBL/GenBank/DDBJ whole genome shotgun (WGS) entry which is preliminary data.</text>
</comment>
<gene>
    <name evidence="2" type="ORF">AB0E89_38555</name>
</gene>
<dbReference type="EMBL" id="JBEZVE010000028">
    <property type="protein sequence ID" value="MEU3786376.1"/>
    <property type="molecule type" value="Genomic_DNA"/>
</dbReference>
<sequence>MRPSSTHRHWDGRPVRAHQRRSLLVEPDSPTRLLRCAQRDRCRECGNPVEWYHRVCDRPVRLHPRELSAAEVPADYRWHVSSGLAHPAGDGSAWCRLAHAVVCPARDGASVTTPALTGLRRVLAVNTRRLTDAGAFKLTVASDRSAEQKDACRPARPIVQILYVRYLAARPVNEIQCVAQTRHRDRCTRTMLAPNGPRGTWTLVPATTTRGQLALPAEVMALYDLSSLPYAEQLRWRTQRCPQHAAARAAADLALTDWEPFDPLVHHAYVNPRLPTHGCRPRPDGDARNAVRR</sequence>
<evidence type="ECO:0000313" key="2">
    <source>
        <dbReference type="EMBL" id="MEU3786376.1"/>
    </source>
</evidence>
<protein>
    <submittedName>
        <fullName evidence="2">DUF6083 domain-containing protein</fullName>
    </submittedName>
</protein>
<organism evidence="2 3">
    <name type="scientific">Streptomyces sp. 900129855</name>
    <dbReference type="NCBI Taxonomy" id="3155129"/>
    <lineage>
        <taxon>Bacteria</taxon>
        <taxon>Bacillati</taxon>
        <taxon>Actinomycetota</taxon>
        <taxon>Actinomycetes</taxon>
        <taxon>Kitasatosporales</taxon>
        <taxon>Streptomycetaceae</taxon>
        <taxon>Streptomyces</taxon>
    </lineage>
</organism>
<reference evidence="2 3" key="1">
    <citation type="submission" date="2024-06" db="EMBL/GenBank/DDBJ databases">
        <title>The Natural Products Discovery Center: Release of the First 8490 Sequenced Strains for Exploring Actinobacteria Biosynthetic Diversity.</title>
        <authorList>
            <person name="Kalkreuter E."/>
            <person name="Kautsar S.A."/>
            <person name="Yang D."/>
            <person name="Bader C.D."/>
            <person name="Teijaro C.N."/>
            <person name="Fluegel L."/>
            <person name="Davis C.M."/>
            <person name="Simpson J.R."/>
            <person name="Lauterbach L."/>
            <person name="Steele A.D."/>
            <person name="Gui C."/>
            <person name="Meng S."/>
            <person name="Li G."/>
            <person name="Viehrig K."/>
            <person name="Ye F."/>
            <person name="Su P."/>
            <person name="Kiefer A.F."/>
            <person name="Nichols A."/>
            <person name="Cepeda A.J."/>
            <person name="Yan W."/>
            <person name="Fan B."/>
            <person name="Jiang Y."/>
            <person name="Adhikari A."/>
            <person name="Zheng C.-J."/>
            <person name="Schuster L."/>
            <person name="Cowan T.M."/>
            <person name="Smanski M.J."/>
            <person name="Chevrette M.G."/>
            <person name="De Carvalho L.P.S."/>
            <person name="Shen B."/>
        </authorList>
    </citation>
    <scope>NUCLEOTIDE SEQUENCE [LARGE SCALE GENOMIC DNA]</scope>
    <source>
        <strain evidence="2 3">NPDC033843</strain>
    </source>
</reference>
<name>A0ABV2ZUY1_9ACTN</name>
<dbReference type="Pfam" id="PF19561">
    <property type="entry name" value="DUF6083"/>
    <property type="match status" value="1"/>
</dbReference>
<evidence type="ECO:0000313" key="3">
    <source>
        <dbReference type="Proteomes" id="UP001550739"/>
    </source>
</evidence>